<name>A0A366FA41_9HYPH</name>
<dbReference type="OrthoDB" id="5918880at2"/>
<evidence type="ECO:0000313" key="2">
    <source>
        <dbReference type="Proteomes" id="UP000253529"/>
    </source>
</evidence>
<organism evidence="1 2">
    <name type="scientific">Roseiarcus fermentans</name>
    <dbReference type="NCBI Taxonomy" id="1473586"/>
    <lineage>
        <taxon>Bacteria</taxon>
        <taxon>Pseudomonadati</taxon>
        <taxon>Pseudomonadota</taxon>
        <taxon>Alphaproteobacteria</taxon>
        <taxon>Hyphomicrobiales</taxon>
        <taxon>Roseiarcaceae</taxon>
        <taxon>Roseiarcus</taxon>
    </lineage>
</organism>
<protein>
    <submittedName>
        <fullName evidence="1">Uncharacterized protein DUF2478</fullName>
    </submittedName>
</protein>
<dbReference type="Pfam" id="PF10649">
    <property type="entry name" value="DUF2478"/>
    <property type="match status" value="1"/>
</dbReference>
<dbReference type="EMBL" id="QNRK01000018">
    <property type="protein sequence ID" value="RBP10585.1"/>
    <property type="molecule type" value="Genomic_DNA"/>
</dbReference>
<sequence>MAMTAEARKTGPDAGASRLAAVVFDRDEEPDPPLIAFLDAAAARGVRVAGLVQERAGDEDLCALRDVRVRDLVTGATLAIMQDLGRDATGCRVDPEAIAVAAGMLDRARAGDPDLLVVNRFGRLESEGDGMLAEIGRAFADDLALIVCVPKRYLAAWDAFAAGLDEKLPPTREAIEAWWAAVAPAASPDRAAAA</sequence>
<dbReference type="InterPro" id="IPR018912">
    <property type="entry name" value="DUF2478"/>
</dbReference>
<evidence type="ECO:0000313" key="1">
    <source>
        <dbReference type="EMBL" id="RBP10585.1"/>
    </source>
</evidence>
<dbReference type="AlphaFoldDB" id="A0A366FA41"/>
<accession>A0A366FA41</accession>
<comment type="caution">
    <text evidence="1">The sequence shown here is derived from an EMBL/GenBank/DDBJ whole genome shotgun (WGS) entry which is preliminary data.</text>
</comment>
<dbReference type="RefSeq" id="WP_113890410.1">
    <property type="nucleotide sequence ID" value="NZ_QNRK01000018.1"/>
</dbReference>
<gene>
    <name evidence="1" type="ORF">DFR50_11871</name>
</gene>
<proteinExistence type="predicted"/>
<keyword evidence="2" id="KW-1185">Reference proteome</keyword>
<dbReference type="Proteomes" id="UP000253529">
    <property type="component" value="Unassembled WGS sequence"/>
</dbReference>
<reference evidence="1 2" key="1">
    <citation type="submission" date="2018-06" db="EMBL/GenBank/DDBJ databases">
        <title>Genomic Encyclopedia of Type Strains, Phase IV (KMG-IV): sequencing the most valuable type-strain genomes for metagenomic binning, comparative biology and taxonomic classification.</title>
        <authorList>
            <person name="Goeker M."/>
        </authorList>
    </citation>
    <scope>NUCLEOTIDE SEQUENCE [LARGE SCALE GENOMIC DNA]</scope>
    <source>
        <strain evidence="1 2">DSM 24875</strain>
    </source>
</reference>